<dbReference type="RefSeq" id="WP_265582783.1">
    <property type="nucleotide sequence ID" value="NZ_CP085954.1"/>
</dbReference>
<accession>A0A3P8MC31</accession>
<dbReference type="AlphaFoldDB" id="A0A3P8MC31"/>
<reference evidence="2 3" key="1">
    <citation type="submission" date="2018-12" db="EMBL/GenBank/DDBJ databases">
        <authorList>
            <consortium name="Pathogen Informatics"/>
        </authorList>
    </citation>
    <scope>NUCLEOTIDE SEQUENCE [LARGE SCALE GENOMIC DNA]</scope>
    <source>
        <strain evidence="2 3">NCTC10741</strain>
    </source>
</reference>
<evidence type="ECO:0000313" key="2">
    <source>
        <dbReference type="EMBL" id="VDR38656.1"/>
    </source>
</evidence>
<evidence type="ECO:0000256" key="1">
    <source>
        <dbReference type="SAM" id="MobiDB-lite"/>
    </source>
</evidence>
<organism evidence="2 3">
    <name type="scientific">Tsukamurella paurometabola</name>
    <name type="common">Corynebacterium paurometabolum</name>
    <dbReference type="NCBI Taxonomy" id="2061"/>
    <lineage>
        <taxon>Bacteria</taxon>
        <taxon>Bacillati</taxon>
        <taxon>Actinomycetota</taxon>
        <taxon>Actinomycetes</taxon>
        <taxon>Mycobacteriales</taxon>
        <taxon>Tsukamurellaceae</taxon>
        <taxon>Tsukamurella</taxon>
    </lineage>
</organism>
<gene>
    <name evidence="2" type="ORF">NCTC10741_01779</name>
</gene>
<name>A0A3P8MC31_TSUPA</name>
<dbReference type="EMBL" id="LR131273">
    <property type="protein sequence ID" value="VDR38656.1"/>
    <property type="molecule type" value="Genomic_DNA"/>
</dbReference>
<dbReference type="Proteomes" id="UP000271626">
    <property type="component" value="Chromosome"/>
</dbReference>
<protein>
    <submittedName>
        <fullName evidence="2">Uncharacterized protein</fullName>
    </submittedName>
</protein>
<evidence type="ECO:0000313" key="3">
    <source>
        <dbReference type="Proteomes" id="UP000271626"/>
    </source>
</evidence>
<sequence>MTPADAAEEVDSRGADWTHMVGGEPPKLVGNPITAVVLSREGR</sequence>
<proteinExistence type="predicted"/>
<feature type="region of interest" description="Disordered" evidence="1">
    <location>
        <begin position="1"/>
        <end position="26"/>
    </location>
</feature>